<evidence type="ECO:0000313" key="3">
    <source>
        <dbReference type="Proteomes" id="UP000216411"/>
    </source>
</evidence>
<reference evidence="1 4" key="2">
    <citation type="submission" date="2018-05" db="EMBL/GenBank/DDBJ databases">
        <title>Genomic Encyclopedia of Type Strains, Phase IV (KMG-IV): sequencing the most valuable type-strain genomes for metagenomic binning, comparative biology and taxonomic classification.</title>
        <authorList>
            <person name="Goeker M."/>
        </authorList>
    </citation>
    <scope>NUCLEOTIDE SEQUENCE [LARGE SCALE GENOMIC DNA]</scope>
    <source>
        <strain evidence="1 4">DSM 28816</strain>
    </source>
</reference>
<name>A0A255IM98_9FIRM</name>
<accession>A0A255IM98</accession>
<dbReference type="Proteomes" id="UP000216411">
    <property type="component" value="Unassembled WGS sequence"/>
</dbReference>
<evidence type="ECO:0000313" key="2">
    <source>
        <dbReference type="EMBL" id="RDY31119.1"/>
    </source>
</evidence>
<reference evidence="2 3" key="1">
    <citation type="journal article" date="2017" name="Genome Announc.">
        <title>Draft Genome Sequence of a Sporulating and Motile Strain of Lachnotalea glycerini Isolated from Water in Quebec City, Canada.</title>
        <authorList>
            <person name="Maheux A.F."/>
            <person name="Boudreau D.K."/>
            <person name="Berube E."/>
            <person name="Boissinot M."/>
            <person name="Raymond F."/>
            <person name="Brodeur S."/>
            <person name="Corbeil J."/>
            <person name="Isabel S."/>
            <person name="Omar R.F."/>
            <person name="Bergeron M.G."/>
        </authorList>
    </citation>
    <scope>NUCLEOTIDE SEQUENCE [LARGE SCALE GENOMIC DNA]</scope>
    <source>
        <strain evidence="2 3">CCRI-19302</strain>
    </source>
</reference>
<dbReference type="RefSeq" id="WP_094376191.1">
    <property type="nucleotide sequence ID" value="NZ_NOKA02000021.1"/>
</dbReference>
<dbReference type="OrthoDB" id="2063172at2"/>
<keyword evidence="3" id="KW-1185">Reference proteome</keyword>
<evidence type="ECO:0000313" key="1">
    <source>
        <dbReference type="EMBL" id="PXV85582.1"/>
    </source>
</evidence>
<sequence length="152" mass="17364">MEEDNIKAKTAFDAAIQTHHLEIIKAAIPYINTSEQKVISVFVKAAELAETINIFQKPEASIGICSLGNNSGTILDMLNDVKTVCNTKEQDIINMIINYYNAFQMYNTYRQSYDDNDNMEHPNSSTLYNNLKDLLTPEQQQMFETYSLMFNS</sequence>
<proteinExistence type="predicted"/>
<gene>
    <name evidence="1" type="ORF">C8E03_11613</name>
    <name evidence="2" type="ORF">CG710_011050</name>
</gene>
<evidence type="ECO:0000313" key="4">
    <source>
        <dbReference type="Proteomes" id="UP000247523"/>
    </source>
</evidence>
<dbReference type="Proteomes" id="UP000247523">
    <property type="component" value="Unassembled WGS sequence"/>
</dbReference>
<dbReference type="AlphaFoldDB" id="A0A255IM98"/>
<dbReference type="EMBL" id="NOKA02000021">
    <property type="protein sequence ID" value="RDY31119.1"/>
    <property type="molecule type" value="Genomic_DNA"/>
</dbReference>
<dbReference type="EMBL" id="QICS01000016">
    <property type="protein sequence ID" value="PXV85582.1"/>
    <property type="molecule type" value="Genomic_DNA"/>
</dbReference>
<organism evidence="2 3">
    <name type="scientific">Lachnotalea glycerini</name>
    <dbReference type="NCBI Taxonomy" id="1763509"/>
    <lineage>
        <taxon>Bacteria</taxon>
        <taxon>Bacillati</taxon>
        <taxon>Bacillota</taxon>
        <taxon>Clostridia</taxon>
        <taxon>Lachnospirales</taxon>
        <taxon>Lachnospiraceae</taxon>
        <taxon>Lachnotalea</taxon>
    </lineage>
</organism>
<protein>
    <submittedName>
        <fullName evidence="2">Uncharacterized protein</fullName>
    </submittedName>
</protein>
<reference evidence="2" key="3">
    <citation type="submission" date="2018-07" db="EMBL/GenBank/DDBJ databases">
        <authorList>
            <person name="Quirk P.G."/>
            <person name="Krulwich T.A."/>
        </authorList>
    </citation>
    <scope>NUCLEOTIDE SEQUENCE</scope>
    <source>
        <strain evidence="2">CCRI-19302</strain>
    </source>
</reference>
<comment type="caution">
    <text evidence="2">The sequence shown here is derived from an EMBL/GenBank/DDBJ whole genome shotgun (WGS) entry which is preliminary data.</text>
</comment>